<protein>
    <submittedName>
        <fullName evidence="1">Uncharacterized protein</fullName>
    </submittedName>
</protein>
<dbReference type="Proteomes" id="UP001055879">
    <property type="component" value="Linkage Group LG07"/>
</dbReference>
<proteinExistence type="predicted"/>
<dbReference type="EMBL" id="CM042053">
    <property type="protein sequence ID" value="KAI3715501.1"/>
    <property type="molecule type" value="Genomic_DNA"/>
</dbReference>
<reference evidence="1 2" key="2">
    <citation type="journal article" date="2022" name="Mol. Ecol. Resour.">
        <title>The genomes of chicory, endive, great burdock and yacon provide insights into Asteraceae paleo-polyploidization history and plant inulin production.</title>
        <authorList>
            <person name="Fan W."/>
            <person name="Wang S."/>
            <person name="Wang H."/>
            <person name="Wang A."/>
            <person name="Jiang F."/>
            <person name="Liu H."/>
            <person name="Zhao H."/>
            <person name="Xu D."/>
            <person name="Zhang Y."/>
        </authorList>
    </citation>
    <scope>NUCLEOTIDE SEQUENCE [LARGE SCALE GENOMIC DNA]</scope>
    <source>
        <strain evidence="2">cv. Niubang</strain>
    </source>
</reference>
<reference evidence="2" key="1">
    <citation type="journal article" date="2022" name="Mol. Ecol. Resour.">
        <title>The genomes of chicory, endive, great burdock and yacon provide insights into Asteraceae palaeo-polyploidization history and plant inulin production.</title>
        <authorList>
            <person name="Fan W."/>
            <person name="Wang S."/>
            <person name="Wang H."/>
            <person name="Wang A."/>
            <person name="Jiang F."/>
            <person name="Liu H."/>
            <person name="Zhao H."/>
            <person name="Xu D."/>
            <person name="Zhang Y."/>
        </authorList>
    </citation>
    <scope>NUCLEOTIDE SEQUENCE [LARGE SCALE GENOMIC DNA]</scope>
    <source>
        <strain evidence="2">cv. Niubang</strain>
    </source>
</reference>
<accession>A0ACB9B0K4</accession>
<organism evidence="1 2">
    <name type="scientific">Arctium lappa</name>
    <name type="common">Greater burdock</name>
    <name type="synonym">Lappa major</name>
    <dbReference type="NCBI Taxonomy" id="4217"/>
    <lineage>
        <taxon>Eukaryota</taxon>
        <taxon>Viridiplantae</taxon>
        <taxon>Streptophyta</taxon>
        <taxon>Embryophyta</taxon>
        <taxon>Tracheophyta</taxon>
        <taxon>Spermatophyta</taxon>
        <taxon>Magnoliopsida</taxon>
        <taxon>eudicotyledons</taxon>
        <taxon>Gunneridae</taxon>
        <taxon>Pentapetalae</taxon>
        <taxon>asterids</taxon>
        <taxon>campanulids</taxon>
        <taxon>Asterales</taxon>
        <taxon>Asteraceae</taxon>
        <taxon>Carduoideae</taxon>
        <taxon>Cardueae</taxon>
        <taxon>Arctiinae</taxon>
        <taxon>Arctium</taxon>
    </lineage>
</organism>
<comment type="caution">
    <text evidence="1">The sequence shown here is derived from an EMBL/GenBank/DDBJ whole genome shotgun (WGS) entry which is preliminary data.</text>
</comment>
<evidence type="ECO:0000313" key="2">
    <source>
        <dbReference type="Proteomes" id="UP001055879"/>
    </source>
</evidence>
<gene>
    <name evidence="1" type="ORF">L6452_22485</name>
</gene>
<sequence>MNPATPPVFLWSGRVILHRSLLAEQHTGKKELSIRCYAIYFLFGVNSISVKAKTVTEKGNRIPLLATFADLLERDSVLHGRQFSLKYQVSSEDLDSIVSVTIDEDLDNMVDEYDRLNSSNPSSKPLRLCLFLFLLKPETTASMGWLLDDAKSETCFVDALNGAGFHHRGLSDSTVIDNLLEPKDGEIQEDHRKNCTESKMVKSLA</sequence>
<keyword evidence="2" id="KW-1185">Reference proteome</keyword>
<evidence type="ECO:0000313" key="1">
    <source>
        <dbReference type="EMBL" id="KAI3715501.1"/>
    </source>
</evidence>
<name>A0ACB9B0K4_ARCLA</name>